<dbReference type="AlphaFoldDB" id="A0A149UT77"/>
<dbReference type="PATRIC" id="fig|178900.6.peg.3014"/>
<protein>
    <recommendedName>
        <fullName evidence="3">Phage tail protein</fullName>
    </recommendedName>
</protein>
<gene>
    <name evidence="1" type="ORF">AD952_11030</name>
</gene>
<accession>A0A149UT77</accession>
<evidence type="ECO:0000313" key="2">
    <source>
        <dbReference type="Proteomes" id="UP000075312"/>
    </source>
</evidence>
<dbReference type="RefSeq" id="WP_062143419.1">
    <property type="nucleotide sequence ID" value="NZ_LHZY01000042.1"/>
</dbReference>
<name>A0A149UT77_9PROT</name>
<reference evidence="1 2" key="1">
    <citation type="submission" date="2015-06" db="EMBL/GenBank/DDBJ databases">
        <title>Improved classification and identification of acetic acid bacteria using matrix-assisted laser desorption/ionization time-of-flight mass spectrometry; Gluconobacter nephelii and Gluconobacter uchimurae are later heterotypic synonyms of Gluconobacter japonicus and Gluconobacter oxydans, respectively.</title>
        <authorList>
            <person name="Li L."/>
            <person name="Cleenwerck I."/>
            <person name="De Vuyst L."/>
            <person name="Vandamme P."/>
        </authorList>
    </citation>
    <scope>NUCLEOTIDE SEQUENCE [LARGE SCALE GENOMIC DNA]</scope>
    <source>
        <strain evidence="1 2">LMG 1608</strain>
    </source>
</reference>
<dbReference type="EMBL" id="LHZY01000042">
    <property type="protein sequence ID" value="KXV70976.1"/>
    <property type="molecule type" value="Genomic_DNA"/>
</dbReference>
<comment type="caution">
    <text evidence="1">The sequence shown here is derived from an EMBL/GenBank/DDBJ whole genome shotgun (WGS) entry which is preliminary data.</text>
</comment>
<evidence type="ECO:0000313" key="1">
    <source>
        <dbReference type="EMBL" id="KXV70976.1"/>
    </source>
</evidence>
<proteinExistence type="predicted"/>
<dbReference type="Proteomes" id="UP000075312">
    <property type="component" value="Unassembled WGS sequence"/>
</dbReference>
<sequence>MATNPYSIGRNCRLTLLWAGSRVDLRDVTGFTANQETTTQRADPLNSTPVEFATPNGWRGSFTVARANRALDDLIADIEAGFWSAGTINSGTIYQYISEPDGSTSKWQFSQVGLSLSAGGSWQKEGIVYQTLSFFSPLRTKIA</sequence>
<organism evidence="1 2">
    <name type="scientific">Acetobacter cerevisiae</name>
    <dbReference type="NCBI Taxonomy" id="178900"/>
    <lineage>
        <taxon>Bacteria</taxon>
        <taxon>Pseudomonadati</taxon>
        <taxon>Pseudomonadota</taxon>
        <taxon>Alphaproteobacteria</taxon>
        <taxon>Acetobacterales</taxon>
        <taxon>Acetobacteraceae</taxon>
        <taxon>Acetobacter</taxon>
    </lineage>
</organism>
<evidence type="ECO:0008006" key="3">
    <source>
        <dbReference type="Google" id="ProtNLM"/>
    </source>
</evidence>